<evidence type="ECO:0000256" key="2">
    <source>
        <dbReference type="ARBA" id="ARBA00022490"/>
    </source>
</evidence>
<dbReference type="PANTHER" id="PTHR42713:SF3">
    <property type="entry name" value="TRANSCRIPTIONAL REGULATORY PROTEIN HPTR"/>
    <property type="match status" value="1"/>
</dbReference>
<organism evidence="11 13">
    <name type="scientific">Paenibacillus urinalis</name>
    <dbReference type="NCBI Taxonomy" id="521520"/>
    <lineage>
        <taxon>Bacteria</taxon>
        <taxon>Bacillati</taxon>
        <taxon>Bacillota</taxon>
        <taxon>Bacilli</taxon>
        <taxon>Bacillales</taxon>
        <taxon>Paenibacillaceae</taxon>
        <taxon>Paenibacillus</taxon>
    </lineage>
</organism>
<evidence type="ECO:0000256" key="1">
    <source>
        <dbReference type="ARBA" id="ARBA00004496"/>
    </source>
</evidence>
<dbReference type="CDD" id="cd17536">
    <property type="entry name" value="REC_YesN-like"/>
    <property type="match status" value="1"/>
</dbReference>
<proteinExistence type="predicted"/>
<evidence type="ECO:0000256" key="4">
    <source>
        <dbReference type="ARBA" id="ARBA00023012"/>
    </source>
</evidence>
<feature type="domain" description="Response regulatory" evidence="10">
    <location>
        <begin position="3"/>
        <end position="119"/>
    </location>
</feature>
<evidence type="ECO:0000256" key="3">
    <source>
        <dbReference type="ARBA" id="ARBA00022553"/>
    </source>
</evidence>
<dbReference type="EMBL" id="CP118108">
    <property type="protein sequence ID" value="WDI02600.1"/>
    <property type="molecule type" value="Genomic_DNA"/>
</dbReference>
<dbReference type="PROSITE" id="PS01124">
    <property type="entry name" value="HTH_ARAC_FAMILY_2"/>
    <property type="match status" value="1"/>
</dbReference>
<accession>A0AAX3MYZ8</accession>
<keyword evidence="6" id="KW-0238">DNA-binding</keyword>
<evidence type="ECO:0000256" key="5">
    <source>
        <dbReference type="ARBA" id="ARBA00023015"/>
    </source>
</evidence>
<keyword evidence="5" id="KW-0805">Transcription regulation</keyword>
<dbReference type="SMART" id="SM00448">
    <property type="entry name" value="REC"/>
    <property type="match status" value="1"/>
</dbReference>
<evidence type="ECO:0000313" key="14">
    <source>
        <dbReference type="Proteomes" id="UP001221519"/>
    </source>
</evidence>
<keyword evidence="4" id="KW-0902">Two-component regulatory system</keyword>
<dbReference type="SMART" id="SM00342">
    <property type="entry name" value="HTH_ARAC"/>
    <property type="match status" value="1"/>
</dbReference>
<comment type="subcellular location">
    <subcellularLocation>
        <location evidence="1">Cytoplasm</location>
    </subcellularLocation>
</comment>
<protein>
    <submittedName>
        <fullName evidence="11">Response regulator</fullName>
    </submittedName>
</protein>
<evidence type="ECO:0000259" key="10">
    <source>
        <dbReference type="PROSITE" id="PS50110"/>
    </source>
</evidence>
<dbReference type="Proteomes" id="UP001220962">
    <property type="component" value="Chromosome"/>
</dbReference>
<evidence type="ECO:0000256" key="8">
    <source>
        <dbReference type="PROSITE-ProRule" id="PRU00169"/>
    </source>
</evidence>
<dbReference type="RefSeq" id="WP_047913908.1">
    <property type="nucleotide sequence ID" value="NZ_CP118101.1"/>
</dbReference>
<dbReference type="Proteomes" id="UP001221519">
    <property type="component" value="Chromosome"/>
</dbReference>
<evidence type="ECO:0000259" key="9">
    <source>
        <dbReference type="PROSITE" id="PS01124"/>
    </source>
</evidence>
<keyword evidence="3 8" id="KW-0597">Phosphoprotein</keyword>
<dbReference type="SUPFAM" id="SSF52172">
    <property type="entry name" value="CheY-like"/>
    <property type="match status" value="1"/>
</dbReference>
<keyword evidence="14" id="KW-1185">Reference proteome</keyword>
<dbReference type="EMBL" id="CP118101">
    <property type="protein sequence ID" value="WDH82855.1"/>
    <property type="molecule type" value="Genomic_DNA"/>
</dbReference>
<dbReference type="GO" id="GO:0005737">
    <property type="term" value="C:cytoplasm"/>
    <property type="evidence" value="ECO:0007669"/>
    <property type="project" value="UniProtKB-SubCell"/>
</dbReference>
<evidence type="ECO:0000313" key="13">
    <source>
        <dbReference type="Proteomes" id="UP001220962"/>
    </source>
</evidence>
<dbReference type="InterPro" id="IPR051552">
    <property type="entry name" value="HptR"/>
</dbReference>
<evidence type="ECO:0000313" key="11">
    <source>
        <dbReference type="EMBL" id="WDH82855.1"/>
    </source>
</evidence>
<dbReference type="Pfam" id="PF00072">
    <property type="entry name" value="Response_reg"/>
    <property type="match status" value="1"/>
</dbReference>
<keyword evidence="2" id="KW-0963">Cytoplasm</keyword>
<dbReference type="InterPro" id="IPR011006">
    <property type="entry name" value="CheY-like_superfamily"/>
</dbReference>
<dbReference type="Pfam" id="PF12833">
    <property type="entry name" value="HTH_18"/>
    <property type="match status" value="1"/>
</dbReference>
<reference evidence="11 14" key="1">
    <citation type="submission" date="2023-02" db="EMBL/GenBank/DDBJ databases">
        <title>Pathogen: clinical or host-associated sample.</title>
        <authorList>
            <person name="Hergert J."/>
            <person name="Casey R."/>
            <person name="Wagner J."/>
            <person name="Young E.L."/>
            <person name="Oakeson K.F."/>
        </authorList>
    </citation>
    <scope>NUCLEOTIDE SEQUENCE</scope>
    <source>
        <strain evidence="12 14">2022CK-00829</strain>
        <strain evidence="11">2022CK-00830</strain>
    </source>
</reference>
<sequence length="350" mass="39548">MYKVIIADDEYMIHASLAKQVESSGLPYQVVGEAEDGQEALLLLSEQPDLIVTDICMPAMDGLTFIEKARAVNPHVVFLIISGYSDFEYARTALQLGVEDYLVKPVSPDKFRAALESILHKIESRKHQLIHQKQWVVHQLELLNELESSIWRLDETAARQAAVHLLEQGLPQDAPAGPPNLIINQIKLDLSEMLKTRGIDVSYLLSNKGAAIQLDSSEPEAAFLQYVSLLLDQIKQERNFGSRNQILRAIAHTRKHLHASDLSVQQAADMAGMSVTYFSRLFKEETGASYVQYLIKLRMEEARILLEQQACSASEACERTGYTDYPHFSKTFKRYYGIAPADYMKHHRSL</sequence>
<dbReference type="InterPro" id="IPR001789">
    <property type="entry name" value="Sig_transdc_resp-reg_receiver"/>
</dbReference>
<dbReference type="AlphaFoldDB" id="A0AAX3MYZ8"/>
<evidence type="ECO:0000256" key="6">
    <source>
        <dbReference type="ARBA" id="ARBA00023125"/>
    </source>
</evidence>
<name>A0AAX3MYZ8_9BACL</name>
<dbReference type="Gene3D" id="1.10.10.60">
    <property type="entry name" value="Homeodomain-like"/>
    <property type="match status" value="2"/>
</dbReference>
<dbReference type="Gene3D" id="3.40.50.2300">
    <property type="match status" value="1"/>
</dbReference>
<feature type="domain" description="HTH araC/xylS-type" evidence="9">
    <location>
        <begin position="247"/>
        <end position="346"/>
    </location>
</feature>
<dbReference type="InterPro" id="IPR018060">
    <property type="entry name" value="HTH_AraC"/>
</dbReference>
<dbReference type="GO" id="GO:0003700">
    <property type="term" value="F:DNA-binding transcription factor activity"/>
    <property type="evidence" value="ECO:0007669"/>
    <property type="project" value="InterPro"/>
</dbReference>
<dbReference type="PANTHER" id="PTHR42713">
    <property type="entry name" value="HISTIDINE KINASE-RELATED"/>
    <property type="match status" value="1"/>
</dbReference>
<keyword evidence="7" id="KW-0804">Transcription</keyword>
<dbReference type="InterPro" id="IPR009057">
    <property type="entry name" value="Homeodomain-like_sf"/>
</dbReference>
<gene>
    <name evidence="11" type="ORF">PUW23_00875</name>
    <name evidence="12" type="ORF">PUW25_00880</name>
</gene>
<feature type="modified residue" description="4-aspartylphosphate" evidence="8">
    <location>
        <position position="54"/>
    </location>
</feature>
<dbReference type="SUPFAM" id="SSF46689">
    <property type="entry name" value="Homeodomain-like"/>
    <property type="match status" value="2"/>
</dbReference>
<evidence type="ECO:0000313" key="12">
    <source>
        <dbReference type="EMBL" id="WDI02600.1"/>
    </source>
</evidence>
<dbReference type="GO" id="GO:0043565">
    <property type="term" value="F:sequence-specific DNA binding"/>
    <property type="evidence" value="ECO:0007669"/>
    <property type="project" value="InterPro"/>
</dbReference>
<dbReference type="PROSITE" id="PS50110">
    <property type="entry name" value="RESPONSE_REGULATORY"/>
    <property type="match status" value="1"/>
</dbReference>
<evidence type="ECO:0000256" key="7">
    <source>
        <dbReference type="ARBA" id="ARBA00023163"/>
    </source>
</evidence>
<dbReference type="GO" id="GO:0000160">
    <property type="term" value="P:phosphorelay signal transduction system"/>
    <property type="evidence" value="ECO:0007669"/>
    <property type="project" value="UniProtKB-KW"/>
</dbReference>